<organism evidence="1">
    <name type="scientific">Arundo donax</name>
    <name type="common">Giant reed</name>
    <name type="synonym">Donax arundinaceus</name>
    <dbReference type="NCBI Taxonomy" id="35708"/>
    <lineage>
        <taxon>Eukaryota</taxon>
        <taxon>Viridiplantae</taxon>
        <taxon>Streptophyta</taxon>
        <taxon>Embryophyta</taxon>
        <taxon>Tracheophyta</taxon>
        <taxon>Spermatophyta</taxon>
        <taxon>Magnoliopsida</taxon>
        <taxon>Liliopsida</taxon>
        <taxon>Poales</taxon>
        <taxon>Poaceae</taxon>
        <taxon>PACMAD clade</taxon>
        <taxon>Arundinoideae</taxon>
        <taxon>Arundineae</taxon>
        <taxon>Arundo</taxon>
    </lineage>
</organism>
<protein>
    <submittedName>
        <fullName evidence="1">Uncharacterized protein</fullName>
    </submittedName>
</protein>
<proteinExistence type="predicted"/>
<sequence>MEVLCMRSYVLPPSQNISISRFVLSQTILSLIKFIEKDNNIYDIK</sequence>
<accession>A0A0A9E763</accession>
<name>A0A0A9E763_ARUDO</name>
<evidence type="ECO:0000313" key="1">
    <source>
        <dbReference type="EMBL" id="JAD91822.1"/>
    </source>
</evidence>
<reference evidence="1" key="1">
    <citation type="submission" date="2014-09" db="EMBL/GenBank/DDBJ databases">
        <authorList>
            <person name="Magalhaes I.L.F."/>
            <person name="Oliveira U."/>
            <person name="Santos F.R."/>
            <person name="Vidigal T.H.D.A."/>
            <person name="Brescovit A.D."/>
            <person name="Santos A.J."/>
        </authorList>
    </citation>
    <scope>NUCLEOTIDE SEQUENCE</scope>
    <source>
        <tissue evidence="1">Shoot tissue taken approximately 20 cm above the soil surface</tissue>
    </source>
</reference>
<dbReference type="AlphaFoldDB" id="A0A0A9E763"/>
<dbReference type="EMBL" id="GBRH01206073">
    <property type="protein sequence ID" value="JAD91822.1"/>
    <property type="molecule type" value="Transcribed_RNA"/>
</dbReference>
<reference evidence="1" key="2">
    <citation type="journal article" date="2015" name="Data Brief">
        <title>Shoot transcriptome of the giant reed, Arundo donax.</title>
        <authorList>
            <person name="Barrero R.A."/>
            <person name="Guerrero F.D."/>
            <person name="Moolhuijzen P."/>
            <person name="Goolsby J.A."/>
            <person name="Tidwell J."/>
            <person name="Bellgard S.E."/>
            <person name="Bellgard M.I."/>
        </authorList>
    </citation>
    <scope>NUCLEOTIDE SEQUENCE</scope>
    <source>
        <tissue evidence="1">Shoot tissue taken approximately 20 cm above the soil surface</tissue>
    </source>
</reference>